<keyword evidence="6" id="KW-0564">Palmitate</keyword>
<evidence type="ECO:0000259" key="9">
    <source>
        <dbReference type="Pfam" id="PF25198"/>
    </source>
</evidence>
<dbReference type="InterPro" id="IPR046953">
    <property type="entry name" value="Spore_GerAC-like_C"/>
</dbReference>
<dbReference type="EMBL" id="JBHMDO010000034">
    <property type="protein sequence ID" value="MFB9328734.1"/>
    <property type="molecule type" value="Genomic_DNA"/>
</dbReference>
<comment type="similarity">
    <text evidence="2">Belongs to the GerABKC lipoprotein family.</text>
</comment>
<dbReference type="PROSITE" id="PS51257">
    <property type="entry name" value="PROKAR_LIPOPROTEIN"/>
    <property type="match status" value="1"/>
</dbReference>
<dbReference type="InterPro" id="IPR038501">
    <property type="entry name" value="Spore_GerAC_C_sf"/>
</dbReference>
<gene>
    <name evidence="10" type="ORF">ACFFSY_22595</name>
</gene>
<evidence type="ECO:0000256" key="6">
    <source>
        <dbReference type="ARBA" id="ARBA00023139"/>
    </source>
</evidence>
<comment type="subcellular location">
    <subcellularLocation>
        <location evidence="1">Membrane</location>
        <topology evidence="1">Lipid-anchor</topology>
    </subcellularLocation>
</comment>
<dbReference type="PANTHER" id="PTHR35789">
    <property type="entry name" value="SPORE GERMINATION PROTEIN B3"/>
    <property type="match status" value="1"/>
</dbReference>
<evidence type="ECO:0000313" key="10">
    <source>
        <dbReference type="EMBL" id="MFB9328734.1"/>
    </source>
</evidence>
<evidence type="ECO:0000256" key="2">
    <source>
        <dbReference type="ARBA" id="ARBA00007886"/>
    </source>
</evidence>
<feature type="domain" description="Spore germination protein N-terminal" evidence="9">
    <location>
        <begin position="25"/>
        <end position="193"/>
    </location>
</feature>
<keyword evidence="7" id="KW-0449">Lipoprotein</keyword>
<dbReference type="InterPro" id="IPR057336">
    <property type="entry name" value="GerAC_N"/>
</dbReference>
<keyword evidence="11" id="KW-1185">Reference proteome</keyword>
<dbReference type="PANTHER" id="PTHR35789:SF1">
    <property type="entry name" value="SPORE GERMINATION PROTEIN B3"/>
    <property type="match status" value="1"/>
</dbReference>
<dbReference type="Proteomes" id="UP001589747">
    <property type="component" value="Unassembled WGS sequence"/>
</dbReference>
<comment type="caution">
    <text evidence="10">The sequence shown here is derived from an EMBL/GenBank/DDBJ whole genome shotgun (WGS) entry which is preliminary data.</text>
</comment>
<evidence type="ECO:0000313" key="11">
    <source>
        <dbReference type="Proteomes" id="UP001589747"/>
    </source>
</evidence>
<name>A0ABV5KU32_9BACL</name>
<accession>A0ABV5KU32</accession>
<keyword evidence="4" id="KW-0732">Signal</keyword>
<evidence type="ECO:0000259" key="8">
    <source>
        <dbReference type="Pfam" id="PF05504"/>
    </source>
</evidence>
<keyword evidence="5" id="KW-0472">Membrane</keyword>
<evidence type="ECO:0000256" key="7">
    <source>
        <dbReference type="ARBA" id="ARBA00023288"/>
    </source>
</evidence>
<dbReference type="RefSeq" id="WP_377498320.1">
    <property type="nucleotide sequence ID" value="NZ_JBHMDO010000034.1"/>
</dbReference>
<dbReference type="Pfam" id="PF05504">
    <property type="entry name" value="Spore_GerAC"/>
    <property type="match status" value="1"/>
</dbReference>
<sequence length="364" mass="42034">MKWRSRFVLILTCTLLLLLSGCGFKDMDKRFFVIAIGIDKGKTKMYRVTLKLVIPTPKIEPGQAKSQMVTEEADTIAEAVRLMKSKVDKEFDFGHAKIVIFGKSFAAEEMPHAVDWLVRRRDVQQITYLAIGEPSAKKVLGVQPPSERIPNNALILSFSREGTESPYIVPIYLYDYYRRYKARGMDAFLPVIEAAGDTFKMDRMVLLDQSKIALELAPEETDLLNQMMSHFSRFAVRGNIDDQPFVINVENYRMNYEIRTPSNAEPQIVMHVTIKGEVEESHFNIFDKEWHTLEQAMENGMKEEYEKLLVKLQKANTDPIGFGLRYRATRHDPKGEWEAWQKLYPEIQFNVKVKIKIRGTGLVR</sequence>
<evidence type="ECO:0000256" key="4">
    <source>
        <dbReference type="ARBA" id="ARBA00022729"/>
    </source>
</evidence>
<keyword evidence="3" id="KW-0309">Germination</keyword>
<evidence type="ECO:0000256" key="3">
    <source>
        <dbReference type="ARBA" id="ARBA00022544"/>
    </source>
</evidence>
<dbReference type="NCBIfam" id="TIGR02887">
    <property type="entry name" value="spore_ger_x_C"/>
    <property type="match status" value="1"/>
</dbReference>
<reference evidence="10 11" key="1">
    <citation type="submission" date="2024-09" db="EMBL/GenBank/DDBJ databases">
        <authorList>
            <person name="Sun Q."/>
            <person name="Mori K."/>
        </authorList>
    </citation>
    <scope>NUCLEOTIDE SEQUENCE [LARGE SCALE GENOMIC DNA]</scope>
    <source>
        <strain evidence="10 11">TISTR 2452</strain>
    </source>
</reference>
<protein>
    <submittedName>
        <fullName evidence="10">Ger(X)C family spore germination protein</fullName>
    </submittedName>
</protein>
<evidence type="ECO:0000256" key="1">
    <source>
        <dbReference type="ARBA" id="ARBA00004635"/>
    </source>
</evidence>
<dbReference type="Gene3D" id="3.30.300.210">
    <property type="entry name" value="Nutrient germinant receptor protein C, domain 3"/>
    <property type="match status" value="1"/>
</dbReference>
<proteinExistence type="inferred from homology"/>
<organism evidence="10 11">
    <name type="scientific">Paenibacillus aurantiacus</name>
    <dbReference type="NCBI Taxonomy" id="1936118"/>
    <lineage>
        <taxon>Bacteria</taxon>
        <taxon>Bacillati</taxon>
        <taxon>Bacillota</taxon>
        <taxon>Bacilli</taxon>
        <taxon>Bacillales</taxon>
        <taxon>Paenibacillaceae</taxon>
        <taxon>Paenibacillus</taxon>
    </lineage>
</organism>
<dbReference type="InterPro" id="IPR008844">
    <property type="entry name" value="Spore_GerAC-like"/>
</dbReference>
<evidence type="ECO:0000256" key="5">
    <source>
        <dbReference type="ARBA" id="ARBA00023136"/>
    </source>
</evidence>
<feature type="domain" description="Spore germination GerAC-like C-terminal" evidence="8">
    <location>
        <begin position="206"/>
        <end position="361"/>
    </location>
</feature>
<dbReference type="Pfam" id="PF25198">
    <property type="entry name" value="Spore_GerAC_N"/>
    <property type="match status" value="1"/>
</dbReference>